<feature type="binding site" evidence="9">
    <location>
        <position position="100"/>
    </location>
    <ligand>
        <name>Mg(2+)</name>
        <dbReference type="ChEBI" id="CHEBI:18420"/>
        <label>2</label>
    </ligand>
</feature>
<dbReference type="InterPro" id="IPR028343">
    <property type="entry name" value="FBPtase"/>
</dbReference>
<evidence type="ECO:0000256" key="4">
    <source>
        <dbReference type="ARBA" id="ARBA00022490"/>
    </source>
</evidence>
<dbReference type="GO" id="GO:0005986">
    <property type="term" value="P:sucrose biosynthetic process"/>
    <property type="evidence" value="ECO:0007669"/>
    <property type="project" value="TreeGrafter"/>
</dbReference>
<evidence type="ECO:0000313" key="13">
    <source>
        <dbReference type="EMBL" id="NEY90387.1"/>
    </source>
</evidence>
<dbReference type="GO" id="GO:0005829">
    <property type="term" value="C:cytosol"/>
    <property type="evidence" value="ECO:0007669"/>
    <property type="project" value="TreeGrafter"/>
</dbReference>
<evidence type="ECO:0000256" key="6">
    <source>
        <dbReference type="ARBA" id="ARBA00022801"/>
    </source>
</evidence>
<dbReference type="PANTHER" id="PTHR11556">
    <property type="entry name" value="FRUCTOSE-1,6-BISPHOSPHATASE-RELATED"/>
    <property type="match status" value="1"/>
</dbReference>
<evidence type="ECO:0000256" key="9">
    <source>
        <dbReference type="HAMAP-Rule" id="MF_01855"/>
    </source>
</evidence>
<dbReference type="GO" id="GO:0006000">
    <property type="term" value="P:fructose metabolic process"/>
    <property type="evidence" value="ECO:0007669"/>
    <property type="project" value="TreeGrafter"/>
</dbReference>
<dbReference type="PIRSF" id="PIRSF000904">
    <property type="entry name" value="FBPtase_SBPase"/>
    <property type="match status" value="1"/>
</dbReference>
<dbReference type="PIRSF" id="PIRSF500210">
    <property type="entry name" value="FBPtase"/>
    <property type="match status" value="1"/>
</dbReference>
<accession>A0A6M0QSH6</accession>
<dbReference type="Gene3D" id="3.40.190.80">
    <property type="match status" value="1"/>
</dbReference>
<protein>
    <recommendedName>
        <fullName evidence="9">Fructose-1,6-bisphosphatase class 1</fullName>
        <shortName evidence="9">FBPase class 1</shortName>
        <ecNumber evidence="9">3.1.3.11</ecNumber>
    </recommendedName>
    <alternativeName>
        <fullName evidence="9">D-fructose-1,6-bisphosphate 1-phosphohydrolase class 1</fullName>
    </alternativeName>
</protein>
<dbReference type="NCBIfam" id="NF006780">
    <property type="entry name" value="PRK09293.1-4"/>
    <property type="match status" value="1"/>
</dbReference>
<comment type="caution">
    <text evidence="13">The sequence shown here is derived from an EMBL/GenBank/DDBJ whole genome shotgun (WGS) entry which is preliminary data.</text>
</comment>
<evidence type="ECO:0000259" key="12">
    <source>
        <dbReference type="Pfam" id="PF18913"/>
    </source>
</evidence>
<comment type="similarity">
    <text evidence="3 9 10">Belongs to the FBPase class 1 family.</text>
</comment>
<comment type="subcellular location">
    <subcellularLocation>
        <location evidence="9">Cytoplasm</location>
    </subcellularLocation>
</comment>
<dbReference type="EC" id="3.1.3.11" evidence="9"/>
<dbReference type="Proteomes" id="UP000477782">
    <property type="component" value="Unassembled WGS sequence"/>
</dbReference>
<feature type="binding site" evidence="9">
    <location>
        <position position="188"/>
    </location>
    <ligand>
        <name>substrate</name>
    </ligand>
</feature>
<keyword evidence="7 9" id="KW-0460">Magnesium</keyword>
<feature type="binding site" evidence="9">
    <location>
        <position position="97"/>
    </location>
    <ligand>
        <name>Mg(2+)</name>
        <dbReference type="ChEBI" id="CHEBI:18420"/>
        <label>2</label>
    </ligand>
</feature>
<evidence type="ECO:0000256" key="8">
    <source>
        <dbReference type="ARBA" id="ARBA00023277"/>
    </source>
</evidence>
<dbReference type="GO" id="GO:0030388">
    <property type="term" value="P:fructose 1,6-bisphosphate metabolic process"/>
    <property type="evidence" value="ECO:0007669"/>
    <property type="project" value="TreeGrafter"/>
</dbReference>
<comment type="subunit">
    <text evidence="9">Homotetramer.</text>
</comment>
<feature type="binding site" evidence="9">
    <location>
        <begin position="100"/>
        <end position="103"/>
    </location>
    <ligand>
        <name>substrate</name>
    </ligand>
</feature>
<dbReference type="CDD" id="cd00354">
    <property type="entry name" value="FBPase"/>
    <property type="match status" value="1"/>
</dbReference>
<feature type="binding site" evidence="9">
    <location>
        <position position="79"/>
    </location>
    <ligand>
        <name>Mg(2+)</name>
        <dbReference type="ChEBI" id="CHEBI:18420"/>
        <label>1</label>
    </ligand>
</feature>
<comment type="caution">
    <text evidence="9">Lacks conserved residue(s) required for the propagation of feature annotation.</text>
</comment>
<sequence>MPAFPPAHVPPGLLPLMEAVAAAAMTLAARIARNGVAEHLGAAAGVNSDGDAQKALDVIADEVFLAAARAGGVRHYASEEQETVLDLGAGAWALAIDPLDGSSNIDTNVSVGTIFSVYPAAAHPEASFLRPVAEQIGAGYVIYGPQVALVCSFGQGVQRYVLDLDARAFVLVDVAAAIPPAAAEFAINASNYRHWPAPVRAFVDECLAGTEGPRARNFNMRWIASLVAEAHRIFIRGGVFLYPADGRKGYEAGRLRLVYECAPMAYLAVQAGGGATDGQGAILDMVPATLHQRVPFVFGSRAKVDRVAAHFAGEA</sequence>
<dbReference type="GO" id="GO:0042132">
    <property type="term" value="F:fructose 1,6-bisphosphate 1-phosphatase activity"/>
    <property type="evidence" value="ECO:0007669"/>
    <property type="project" value="UniProtKB-UniRule"/>
</dbReference>
<name>A0A6M0QSH6_9RHOB</name>
<dbReference type="SUPFAM" id="SSF56655">
    <property type="entry name" value="Carbohydrate phosphatase"/>
    <property type="match status" value="1"/>
</dbReference>
<feature type="binding site" evidence="9">
    <location>
        <position position="260"/>
    </location>
    <ligand>
        <name>Mg(2+)</name>
        <dbReference type="ChEBI" id="CHEBI:18420"/>
        <label>2</label>
    </ligand>
</feature>
<dbReference type="RefSeq" id="WP_164624804.1">
    <property type="nucleotide sequence ID" value="NZ_JAAIVJ010000004.1"/>
</dbReference>
<keyword evidence="4 9" id="KW-0963">Cytoplasm</keyword>
<evidence type="ECO:0000256" key="1">
    <source>
        <dbReference type="ARBA" id="ARBA00001273"/>
    </source>
</evidence>
<reference evidence="13 14" key="1">
    <citation type="submission" date="2020-02" db="EMBL/GenBank/DDBJ databases">
        <authorList>
            <person name="Chen W.-M."/>
        </authorList>
    </citation>
    <scope>NUCLEOTIDE SEQUENCE [LARGE SCALE GENOMIC DNA]</scope>
    <source>
        <strain evidence="13 14">KMS-5</strain>
    </source>
</reference>
<dbReference type="PROSITE" id="PS00124">
    <property type="entry name" value="FBPASE"/>
    <property type="match status" value="1"/>
</dbReference>
<dbReference type="InterPro" id="IPR000146">
    <property type="entry name" value="FBPase_class-1"/>
</dbReference>
<dbReference type="Pfam" id="PF18913">
    <property type="entry name" value="FBPase_C"/>
    <property type="match status" value="1"/>
</dbReference>
<evidence type="ECO:0000256" key="5">
    <source>
        <dbReference type="ARBA" id="ARBA00022723"/>
    </source>
</evidence>
<comment type="catalytic activity">
    <reaction evidence="1 9">
        <text>beta-D-fructose 1,6-bisphosphate + H2O = beta-D-fructose 6-phosphate + phosphate</text>
        <dbReference type="Rhea" id="RHEA:11064"/>
        <dbReference type="ChEBI" id="CHEBI:15377"/>
        <dbReference type="ChEBI" id="CHEBI:32966"/>
        <dbReference type="ChEBI" id="CHEBI:43474"/>
        <dbReference type="ChEBI" id="CHEBI:57634"/>
        <dbReference type="EC" id="3.1.3.11"/>
    </reaction>
</comment>
<evidence type="ECO:0000256" key="2">
    <source>
        <dbReference type="ARBA" id="ARBA00005215"/>
    </source>
</evidence>
<comment type="pathway">
    <text evidence="2">Carbohydrate biosynthesis; Calvin cycle.</text>
</comment>
<evidence type="ECO:0000256" key="7">
    <source>
        <dbReference type="ARBA" id="ARBA00022842"/>
    </source>
</evidence>
<dbReference type="InterPro" id="IPR044015">
    <property type="entry name" value="FBPase_C_dom"/>
</dbReference>
<feature type="binding site" evidence="9">
    <location>
        <position position="99"/>
    </location>
    <ligand>
        <name>Mg(2+)</name>
        <dbReference type="ChEBI" id="CHEBI:18420"/>
        <label>1</label>
    </ligand>
</feature>
<dbReference type="InterPro" id="IPR033391">
    <property type="entry name" value="FBPase_N"/>
</dbReference>
<dbReference type="AlphaFoldDB" id="A0A6M0QSH6"/>
<dbReference type="PANTHER" id="PTHR11556:SF35">
    <property type="entry name" value="SEDOHEPTULOSE-1,7-BISPHOSPHATASE, CHLOROPLASTIC"/>
    <property type="match status" value="1"/>
</dbReference>
<evidence type="ECO:0000256" key="3">
    <source>
        <dbReference type="ARBA" id="ARBA00010941"/>
    </source>
</evidence>
<dbReference type="GO" id="GO:0000287">
    <property type="term" value="F:magnesium ion binding"/>
    <property type="evidence" value="ECO:0007669"/>
    <property type="project" value="UniProtKB-UniRule"/>
</dbReference>
<keyword evidence="6 9" id="KW-0378">Hydrolase</keyword>
<evidence type="ECO:0000313" key="14">
    <source>
        <dbReference type="Proteomes" id="UP000477782"/>
    </source>
</evidence>
<evidence type="ECO:0000256" key="10">
    <source>
        <dbReference type="RuleBase" id="RU000508"/>
    </source>
</evidence>
<keyword evidence="8 9" id="KW-0119">Carbohydrate metabolism</keyword>
<dbReference type="FunFam" id="3.40.190.80:FF:000011">
    <property type="entry name" value="Fructose-1,6-bisphosphatase class 1"/>
    <property type="match status" value="1"/>
</dbReference>
<keyword evidence="5 9" id="KW-0479">Metal-binding</keyword>
<dbReference type="GO" id="GO:0006094">
    <property type="term" value="P:gluconeogenesis"/>
    <property type="evidence" value="ECO:0007669"/>
    <property type="project" value="UniProtKB-UniRule"/>
</dbReference>
<dbReference type="Pfam" id="PF00316">
    <property type="entry name" value="FBPase"/>
    <property type="match status" value="1"/>
</dbReference>
<dbReference type="PRINTS" id="PR00115">
    <property type="entry name" value="F16BPHPHTASE"/>
</dbReference>
<organism evidence="13 14">
    <name type="scientific">Tabrizicola oligotrophica</name>
    <dbReference type="NCBI Taxonomy" id="2710650"/>
    <lineage>
        <taxon>Bacteria</taxon>
        <taxon>Pseudomonadati</taxon>
        <taxon>Pseudomonadota</taxon>
        <taxon>Alphaproteobacteria</taxon>
        <taxon>Rhodobacterales</taxon>
        <taxon>Paracoccaceae</taxon>
        <taxon>Tabrizicola</taxon>
    </lineage>
</organism>
<dbReference type="HAMAP" id="MF_01855">
    <property type="entry name" value="FBPase_class1"/>
    <property type="match status" value="1"/>
</dbReference>
<feature type="domain" description="Fructose-1-6-bisphosphatase class 1 C-terminal" evidence="12">
    <location>
        <begin position="178"/>
        <end position="309"/>
    </location>
</feature>
<proteinExistence type="inferred from homology"/>
<feature type="binding site" evidence="9">
    <location>
        <position position="97"/>
    </location>
    <ligand>
        <name>Mg(2+)</name>
        <dbReference type="ChEBI" id="CHEBI:18420"/>
        <label>1</label>
    </ligand>
</feature>
<dbReference type="InterPro" id="IPR020548">
    <property type="entry name" value="Fructose_bisphosphatase_AS"/>
</dbReference>
<feature type="domain" description="Fructose-1-6-bisphosphatase class I N-terminal" evidence="11">
    <location>
        <begin position="16"/>
        <end position="173"/>
    </location>
</feature>
<dbReference type="NCBIfam" id="NF006779">
    <property type="entry name" value="PRK09293.1-3"/>
    <property type="match status" value="1"/>
</dbReference>
<dbReference type="GO" id="GO:0006002">
    <property type="term" value="P:fructose 6-phosphate metabolic process"/>
    <property type="evidence" value="ECO:0007669"/>
    <property type="project" value="TreeGrafter"/>
</dbReference>
<dbReference type="Gene3D" id="3.30.540.10">
    <property type="entry name" value="Fructose-1,6-Bisphosphatase, subunit A, domain 1"/>
    <property type="match status" value="1"/>
</dbReference>
<dbReference type="EMBL" id="JAAIVJ010000004">
    <property type="protein sequence ID" value="NEY90387.1"/>
    <property type="molecule type" value="Genomic_DNA"/>
</dbReference>
<gene>
    <name evidence="9" type="primary">fbp</name>
    <name evidence="13" type="ORF">G4Z14_08760</name>
</gene>
<keyword evidence="14" id="KW-1185">Reference proteome</keyword>
<evidence type="ECO:0000259" key="11">
    <source>
        <dbReference type="Pfam" id="PF00316"/>
    </source>
</evidence>
<comment type="cofactor">
    <cofactor evidence="9">
        <name>Mg(2+)</name>
        <dbReference type="ChEBI" id="CHEBI:18420"/>
    </cofactor>
    <text evidence="9">Binds 2 magnesium ions per subunit.</text>
</comment>